<comment type="similarity">
    <text evidence="2">Belongs to the small leucine-rich proteoglycan (SLRP) family. SLRP class III subfamily.</text>
</comment>
<evidence type="ECO:0000256" key="4">
    <source>
        <dbReference type="ARBA" id="ARBA00022530"/>
    </source>
</evidence>
<keyword evidence="4" id="KW-0272">Extracellular matrix</keyword>
<comment type="subcellular location">
    <subcellularLocation>
        <location evidence="1">Secreted</location>
        <location evidence="1">Extracellular space</location>
        <location evidence="1">Extracellular matrix</location>
    </subcellularLocation>
</comment>
<dbReference type="InterPro" id="IPR032675">
    <property type="entry name" value="LRR_dom_sf"/>
</dbReference>
<evidence type="ECO:0000256" key="7">
    <source>
        <dbReference type="ARBA" id="ARBA00022737"/>
    </source>
</evidence>
<evidence type="ECO:0000313" key="12">
    <source>
        <dbReference type="Proteomes" id="UP000664940"/>
    </source>
</evidence>
<dbReference type="GO" id="GO:0030199">
    <property type="term" value="P:collagen fibril organization"/>
    <property type="evidence" value="ECO:0007669"/>
    <property type="project" value="TreeGrafter"/>
</dbReference>
<keyword evidence="8" id="KW-1015">Disulfide bond</keyword>
<dbReference type="GO" id="GO:0060348">
    <property type="term" value="P:bone development"/>
    <property type="evidence" value="ECO:0007669"/>
    <property type="project" value="TreeGrafter"/>
</dbReference>
<keyword evidence="6 10" id="KW-0732">Signal</keyword>
<dbReference type="PANTHER" id="PTHR46269">
    <property type="entry name" value="EPIPHYCAN-RELATED"/>
    <property type="match status" value="1"/>
</dbReference>
<evidence type="ECO:0000256" key="1">
    <source>
        <dbReference type="ARBA" id="ARBA00004498"/>
    </source>
</evidence>
<dbReference type="PROSITE" id="PS51450">
    <property type="entry name" value="LRR"/>
    <property type="match status" value="1"/>
</dbReference>
<proteinExistence type="inferred from homology"/>
<evidence type="ECO:0000256" key="9">
    <source>
        <dbReference type="ARBA" id="ARBA00023180"/>
    </source>
</evidence>
<dbReference type="Pfam" id="PF13855">
    <property type="entry name" value="LRR_8"/>
    <property type="match status" value="1"/>
</dbReference>
<keyword evidence="3" id="KW-0964">Secreted</keyword>
<gene>
    <name evidence="11" type="ORF">HJG60_014275</name>
</gene>
<evidence type="ECO:0000256" key="5">
    <source>
        <dbReference type="ARBA" id="ARBA00022614"/>
    </source>
</evidence>
<sequence length="140" mass="15397">MKFLDSLSLLDLVLQEAGLPTCLVCMCLGSSVCCNDADLENIPRLPQTTTYLYTCFNHIHQIQARDFKGLTKLKRVDLSSNFISSISDNALHLLPVLQDLILPDNQLAALSGLPTGITVLNICLNWLQSWGKSLGVFSMS</sequence>
<dbReference type="Gene3D" id="3.80.10.10">
    <property type="entry name" value="Ribonuclease Inhibitor"/>
    <property type="match status" value="1"/>
</dbReference>
<dbReference type="Proteomes" id="UP000664940">
    <property type="component" value="Unassembled WGS sequence"/>
</dbReference>
<dbReference type="InterPro" id="IPR003591">
    <property type="entry name" value="Leu-rich_rpt_typical-subtyp"/>
</dbReference>
<dbReference type="SUPFAM" id="SSF52058">
    <property type="entry name" value="L domain-like"/>
    <property type="match status" value="1"/>
</dbReference>
<evidence type="ECO:0000256" key="10">
    <source>
        <dbReference type="SAM" id="SignalP"/>
    </source>
</evidence>
<evidence type="ECO:0000256" key="8">
    <source>
        <dbReference type="ARBA" id="ARBA00023157"/>
    </source>
</evidence>
<dbReference type="GO" id="GO:0031012">
    <property type="term" value="C:extracellular matrix"/>
    <property type="evidence" value="ECO:0007669"/>
    <property type="project" value="TreeGrafter"/>
</dbReference>
<protein>
    <submittedName>
        <fullName evidence="11">Opticin</fullName>
    </submittedName>
</protein>
<dbReference type="EMBL" id="JABVXQ010000015">
    <property type="protein sequence ID" value="KAF6075371.1"/>
    <property type="molecule type" value="Genomic_DNA"/>
</dbReference>
<keyword evidence="5" id="KW-0433">Leucine-rich repeat</keyword>
<dbReference type="GO" id="GO:0005615">
    <property type="term" value="C:extracellular space"/>
    <property type="evidence" value="ECO:0007669"/>
    <property type="project" value="TreeGrafter"/>
</dbReference>
<evidence type="ECO:0000313" key="11">
    <source>
        <dbReference type="EMBL" id="KAF6075371.1"/>
    </source>
</evidence>
<evidence type="ECO:0000256" key="3">
    <source>
        <dbReference type="ARBA" id="ARBA00022525"/>
    </source>
</evidence>
<name>A0A834DD30_9CHIR</name>
<dbReference type="InterPro" id="IPR001611">
    <property type="entry name" value="Leu-rich_rpt"/>
</dbReference>
<evidence type="ECO:0000256" key="6">
    <source>
        <dbReference type="ARBA" id="ARBA00022729"/>
    </source>
</evidence>
<organism evidence="11 12">
    <name type="scientific">Phyllostomus discolor</name>
    <name type="common">pale spear-nosed bat</name>
    <dbReference type="NCBI Taxonomy" id="89673"/>
    <lineage>
        <taxon>Eukaryota</taxon>
        <taxon>Metazoa</taxon>
        <taxon>Chordata</taxon>
        <taxon>Craniata</taxon>
        <taxon>Vertebrata</taxon>
        <taxon>Euteleostomi</taxon>
        <taxon>Mammalia</taxon>
        <taxon>Eutheria</taxon>
        <taxon>Laurasiatheria</taxon>
        <taxon>Chiroptera</taxon>
        <taxon>Yangochiroptera</taxon>
        <taxon>Phyllostomidae</taxon>
        <taxon>Phyllostominae</taxon>
        <taxon>Phyllostomus</taxon>
    </lineage>
</organism>
<comment type="caution">
    <text evidence="11">The sequence shown here is derived from an EMBL/GenBank/DDBJ whole genome shotgun (WGS) entry which is preliminary data.</text>
</comment>
<dbReference type="SMART" id="SM00369">
    <property type="entry name" value="LRR_TYP"/>
    <property type="match status" value="2"/>
</dbReference>
<dbReference type="PANTHER" id="PTHR46269:SF4">
    <property type="entry name" value="OPTICIN"/>
    <property type="match status" value="1"/>
</dbReference>
<keyword evidence="9" id="KW-0325">Glycoprotein</keyword>
<dbReference type="GO" id="GO:0061975">
    <property type="term" value="P:articular cartilage development"/>
    <property type="evidence" value="ECO:0007669"/>
    <property type="project" value="TreeGrafter"/>
</dbReference>
<evidence type="ECO:0000256" key="2">
    <source>
        <dbReference type="ARBA" id="ARBA00006912"/>
    </source>
</evidence>
<keyword evidence="7" id="KW-0677">Repeat</keyword>
<dbReference type="InterPro" id="IPR043547">
    <property type="entry name" value="Mimecan/Epiphycan/Opticin"/>
</dbReference>
<accession>A0A834DD30</accession>
<feature type="signal peptide" evidence="10">
    <location>
        <begin position="1"/>
        <end position="15"/>
    </location>
</feature>
<dbReference type="AlphaFoldDB" id="A0A834DD30"/>
<feature type="chain" id="PRO_5032966142" evidence="10">
    <location>
        <begin position="16"/>
        <end position="140"/>
    </location>
</feature>
<reference evidence="11 12" key="1">
    <citation type="journal article" date="2020" name="Nature">
        <title>Six reference-quality genomes reveal evolution of bat adaptations.</title>
        <authorList>
            <person name="Jebb D."/>
            <person name="Huang Z."/>
            <person name="Pippel M."/>
            <person name="Hughes G.M."/>
            <person name="Lavrichenko K."/>
            <person name="Devanna P."/>
            <person name="Winkler S."/>
            <person name="Jermiin L.S."/>
            <person name="Skirmuntt E.C."/>
            <person name="Katzourakis A."/>
            <person name="Burkitt-Gray L."/>
            <person name="Ray D.A."/>
            <person name="Sullivan K.A.M."/>
            <person name="Roscito J.G."/>
            <person name="Kirilenko B.M."/>
            <person name="Davalos L.M."/>
            <person name="Corthals A.P."/>
            <person name="Power M.L."/>
            <person name="Jones G."/>
            <person name="Ransome R.D."/>
            <person name="Dechmann D.K.N."/>
            <person name="Locatelli A.G."/>
            <person name="Puechmaille S.J."/>
            <person name="Fedrigo O."/>
            <person name="Jarvis E.D."/>
            <person name="Hiller M."/>
            <person name="Vernes S.C."/>
            <person name="Myers E.W."/>
            <person name="Teeling E.C."/>
        </authorList>
    </citation>
    <scope>NUCLEOTIDE SEQUENCE [LARGE SCALE GENOMIC DNA]</scope>
    <source>
        <strain evidence="11">Bat1K_MPI-CBG_1</strain>
    </source>
</reference>